<reference evidence="1 2" key="1">
    <citation type="submission" date="2024-04" db="EMBL/GenBank/DDBJ databases">
        <authorList>
            <consortium name="Genoscope - CEA"/>
            <person name="William W."/>
        </authorList>
    </citation>
    <scope>NUCLEOTIDE SEQUENCE [LARGE SCALE GENOMIC DNA]</scope>
</reference>
<keyword evidence="2" id="KW-1185">Reference proteome</keyword>
<evidence type="ECO:0000313" key="1">
    <source>
        <dbReference type="EMBL" id="CAL1547755.1"/>
    </source>
</evidence>
<sequence length="149" mass="16029">MTSNTNTVVSASSDVAHVISIIITKSSNVTGQAEPVASISQFEPASPDGSPAENLHVEGNITENSLMKELGYLQVTWNGPTGAQAGNYTCEITALTSNKHIVEINGKLNITASEPGVSDLIRFIIDHDRLINQLQITNQELVNKTEELR</sequence>
<accession>A0AAV2IPG1</accession>
<gene>
    <name evidence="1" type="ORF">GSLYS_00021072001</name>
</gene>
<proteinExistence type="predicted"/>
<organism evidence="1 2">
    <name type="scientific">Lymnaea stagnalis</name>
    <name type="common">Great pond snail</name>
    <name type="synonym">Helix stagnalis</name>
    <dbReference type="NCBI Taxonomy" id="6523"/>
    <lineage>
        <taxon>Eukaryota</taxon>
        <taxon>Metazoa</taxon>
        <taxon>Spiralia</taxon>
        <taxon>Lophotrochozoa</taxon>
        <taxon>Mollusca</taxon>
        <taxon>Gastropoda</taxon>
        <taxon>Heterobranchia</taxon>
        <taxon>Euthyneura</taxon>
        <taxon>Panpulmonata</taxon>
        <taxon>Hygrophila</taxon>
        <taxon>Lymnaeoidea</taxon>
        <taxon>Lymnaeidae</taxon>
        <taxon>Lymnaea</taxon>
    </lineage>
</organism>
<feature type="non-terminal residue" evidence="1">
    <location>
        <position position="149"/>
    </location>
</feature>
<protein>
    <submittedName>
        <fullName evidence="1">Uncharacterized protein</fullName>
    </submittedName>
</protein>
<dbReference type="Proteomes" id="UP001497497">
    <property type="component" value="Unassembled WGS sequence"/>
</dbReference>
<name>A0AAV2IPG1_LYMST</name>
<dbReference type="EMBL" id="CAXITT010001061">
    <property type="protein sequence ID" value="CAL1547755.1"/>
    <property type="molecule type" value="Genomic_DNA"/>
</dbReference>
<dbReference type="AlphaFoldDB" id="A0AAV2IPG1"/>
<comment type="caution">
    <text evidence="1">The sequence shown here is derived from an EMBL/GenBank/DDBJ whole genome shotgun (WGS) entry which is preliminary data.</text>
</comment>
<evidence type="ECO:0000313" key="2">
    <source>
        <dbReference type="Proteomes" id="UP001497497"/>
    </source>
</evidence>